<evidence type="ECO:0000313" key="7">
    <source>
        <dbReference type="Proteomes" id="UP001652461"/>
    </source>
</evidence>
<dbReference type="PIRSF" id="PIRSF000699">
    <property type="entry name" value="PTS_IILac_III"/>
    <property type="match status" value="1"/>
</dbReference>
<dbReference type="PANTHER" id="PTHR34382">
    <property type="entry name" value="PTS SYSTEM N,N'-DIACETYLCHITOBIOSE-SPECIFIC EIIA COMPONENT"/>
    <property type="match status" value="1"/>
</dbReference>
<organism evidence="6 7">
    <name type="scientific">Laedolimicola ammoniilytica</name>
    <dbReference type="NCBI Taxonomy" id="2981771"/>
    <lineage>
        <taxon>Bacteria</taxon>
        <taxon>Bacillati</taxon>
        <taxon>Bacillota</taxon>
        <taxon>Clostridia</taxon>
        <taxon>Lachnospirales</taxon>
        <taxon>Lachnospiraceae</taxon>
        <taxon>Laedolimicola</taxon>
    </lineage>
</organism>
<keyword evidence="3" id="KW-0808">Transferase</keyword>
<comment type="caution">
    <text evidence="6">The sequence shown here is derived from an EMBL/GenBank/DDBJ whole genome shotgun (WGS) entry which is preliminary data.</text>
</comment>
<keyword evidence="4" id="KW-0598">Phosphotransferase system</keyword>
<proteinExistence type="predicted"/>
<sequence length="110" mass="12269">MGEEFENEEMVTAAMQIIMNAGDARLKVKDALKLGKAFDFENAGAKMEEARKCIAQAHHAQTDIIQSEAGGKKYEFSLLFAHAQDTLMTIMSEIQMADEMLDILKIISEK</sequence>
<dbReference type="InterPro" id="IPR036542">
    <property type="entry name" value="PTS_IIA_lac/cel_sf"/>
</dbReference>
<dbReference type="InterPro" id="IPR003188">
    <property type="entry name" value="PTS_IIA_lac/cel"/>
</dbReference>
<dbReference type="SUPFAM" id="SSF46973">
    <property type="entry name" value="Enzyme IIa from lactose specific PTS, IIa-lac"/>
    <property type="match status" value="1"/>
</dbReference>
<keyword evidence="1" id="KW-0813">Transport</keyword>
<dbReference type="EMBL" id="JAOQKC010000011">
    <property type="protein sequence ID" value="MCU6697151.1"/>
    <property type="molecule type" value="Genomic_DNA"/>
</dbReference>
<keyword evidence="7" id="KW-1185">Reference proteome</keyword>
<dbReference type="Pfam" id="PF02255">
    <property type="entry name" value="PTS_IIA"/>
    <property type="match status" value="1"/>
</dbReference>
<protein>
    <submittedName>
        <fullName evidence="6">PTS lactose/cellobiose transporter subunit IIA</fullName>
    </submittedName>
</protein>
<dbReference type="PANTHER" id="PTHR34382:SF7">
    <property type="entry name" value="PTS SYSTEM N,N'-DIACETYLCHITOBIOSE-SPECIFIC EIIA COMPONENT"/>
    <property type="match status" value="1"/>
</dbReference>
<evidence type="ECO:0000256" key="5">
    <source>
        <dbReference type="PROSITE-ProRule" id="PRU00418"/>
    </source>
</evidence>
<evidence type="ECO:0000313" key="6">
    <source>
        <dbReference type="EMBL" id="MCU6697151.1"/>
    </source>
</evidence>
<accession>A0ABT2RXU1</accession>
<dbReference type="PROSITE" id="PS51095">
    <property type="entry name" value="PTS_EIIA_TYPE_3"/>
    <property type="match status" value="1"/>
</dbReference>
<dbReference type="Gene3D" id="1.20.58.80">
    <property type="entry name" value="Phosphotransferase system, lactose/cellobiose-type IIA subunit"/>
    <property type="match status" value="1"/>
</dbReference>
<evidence type="ECO:0000256" key="2">
    <source>
        <dbReference type="ARBA" id="ARBA00022597"/>
    </source>
</evidence>
<evidence type="ECO:0000256" key="3">
    <source>
        <dbReference type="ARBA" id="ARBA00022679"/>
    </source>
</evidence>
<feature type="modified residue" description="Phosphohistidine; by HPr" evidence="5">
    <location>
        <position position="82"/>
    </location>
</feature>
<reference evidence="6 7" key="1">
    <citation type="journal article" date="2021" name="ISME Commun">
        <title>Automated analysis of genomic sequences facilitates high-throughput and comprehensive description of bacteria.</title>
        <authorList>
            <person name="Hitch T.C.A."/>
        </authorList>
    </citation>
    <scope>NUCLEOTIDE SEQUENCE [LARGE SCALE GENOMIC DNA]</scope>
    <source>
        <strain evidence="6 7">Sanger_04</strain>
    </source>
</reference>
<dbReference type="Proteomes" id="UP001652461">
    <property type="component" value="Unassembled WGS sequence"/>
</dbReference>
<keyword evidence="2" id="KW-0762">Sugar transport</keyword>
<gene>
    <name evidence="6" type="ORF">OCV63_09595</name>
</gene>
<name>A0ABT2RXU1_9FIRM</name>
<dbReference type="RefSeq" id="WP_158363651.1">
    <property type="nucleotide sequence ID" value="NZ_JAOQKC010000011.1"/>
</dbReference>
<evidence type="ECO:0000256" key="4">
    <source>
        <dbReference type="ARBA" id="ARBA00022683"/>
    </source>
</evidence>
<evidence type="ECO:0000256" key="1">
    <source>
        <dbReference type="ARBA" id="ARBA00022448"/>
    </source>
</evidence>